<feature type="transmembrane region" description="Helical" evidence="8">
    <location>
        <begin position="298"/>
        <end position="315"/>
    </location>
</feature>
<keyword evidence="7 8" id="KW-0472">Membrane</keyword>
<accession>A0ABV6M6Z2</accession>
<sequence length="323" mass="33195">MATGALMVVAAAVGCYSLTVGEFTVPVREVIGVLAGNTSSDAHLVVMEWRLPRAILAIVVGACLGIGGAIFQSLSKNPLGSPDIVGFNVGAATGALVAVLVLDAGYYERAVGALIGGIIAGAAVYTLAYKRGIHGFRLVLVGIAVGSLLSSVNAYLIVKADLTRAMSAATWQAGSLYGLTEDHLWPVLITFLVLLPVALALSRPMRILEMGDDTARSLGVSHERVRLALVGCALAMTAAATAIAGPIAFVALAAPQLARRVARTPGIAVLPSAAMGAVLLSVSDLLARRLFAPAEVPVGAVTICLGGGYLVWLLARERHRGRS</sequence>
<evidence type="ECO:0000256" key="1">
    <source>
        <dbReference type="ARBA" id="ARBA00004651"/>
    </source>
</evidence>
<evidence type="ECO:0000256" key="8">
    <source>
        <dbReference type="SAM" id="Phobius"/>
    </source>
</evidence>
<dbReference type="EMBL" id="JBHLUH010000047">
    <property type="protein sequence ID" value="MFC0530467.1"/>
    <property type="molecule type" value="Genomic_DNA"/>
</dbReference>
<proteinExistence type="inferred from homology"/>
<dbReference type="RefSeq" id="WP_377253626.1">
    <property type="nucleotide sequence ID" value="NZ_JBHLUH010000047.1"/>
</dbReference>
<dbReference type="InterPro" id="IPR037294">
    <property type="entry name" value="ABC_BtuC-like"/>
</dbReference>
<comment type="subcellular location">
    <subcellularLocation>
        <location evidence="1">Cell membrane</location>
        <topology evidence="1">Multi-pass membrane protein</topology>
    </subcellularLocation>
</comment>
<keyword evidence="6 8" id="KW-1133">Transmembrane helix</keyword>
<dbReference type="Pfam" id="PF01032">
    <property type="entry name" value="FecCD"/>
    <property type="match status" value="1"/>
</dbReference>
<feature type="transmembrane region" description="Helical" evidence="8">
    <location>
        <begin position="227"/>
        <end position="254"/>
    </location>
</feature>
<gene>
    <name evidence="9" type="ORF">ACFFIA_22665</name>
</gene>
<feature type="transmembrane region" description="Helical" evidence="8">
    <location>
        <begin position="54"/>
        <end position="72"/>
    </location>
</feature>
<evidence type="ECO:0000256" key="7">
    <source>
        <dbReference type="ARBA" id="ARBA00023136"/>
    </source>
</evidence>
<dbReference type="PANTHER" id="PTHR30472">
    <property type="entry name" value="FERRIC ENTEROBACTIN TRANSPORT SYSTEM PERMEASE PROTEIN"/>
    <property type="match status" value="1"/>
</dbReference>
<comment type="similarity">
    <text evidence="2">Belongs to the binding-protein-dependent transport system permease family. FecCD subfamily.</text>
</comment>
<keyword evidence="3" id="KW-0813">Transport</keyword>
<dbReference type="InterPro" id="IPR000522">
    <property type="entry name" value="ABC_transptr_permease_BtuC"/>
</dbReference>
<dbReference type="SUPFAM" id="SSF81345">
    <property type="entry name" value="ABC transporter involved in vitamin B12 uptake, BtuC"/>
    <property type="match status" value="1"/>
</dbReference>
<evidence type="ECO:0000313" key="10">
    <source>
        <dbReference type="Proteomes" id="UP001589867"/>
    </source>
</evidence>
<reference evidence="9 10" key="1">
    <citation type="submission" date="2024-09" db="EMBL/GenBank/DDBJ databases">
        <authorList>
            <person name="Sun Q."/>
            <person name="Mori K."/>
        </authorList>
    </citation>
    <scope>NUCLEOTIDE SEQUENCE [LARGE SCALE GENOMIC DNA]</scope>
    <source>
        <strain evidence="9 10">TBRC 3947</strain>
    </source>
</reference>
<feature type="transmembrane region" description="Helical" evidence="8">
    <location>
        <begin position="266"/>
        <end position="286"/>
    </location>
</feature>
<feature type="transmembrane region" description="Helical" evidence="8">
    <location>
        <begin position="110"/>
        <end position="129"/>
    </location>
</feature>
<keyword evidence="4" id="KW-1003">Cell membrane</keyword>
<keyword evidence="5 8" id="KW-0812">Transmembrane</keyword>
<name>A0ABV6M6Z2_9ACTN</name>
<feature type="transmembrane region" description="Helical" evidence="8">
    <location>
        <begin position="183"/>
        <end position="201"/>
    </location>
</feature>
<feature type="transmembrane region" description="Helical" evidence="8">
    <location>
        <begin position="84"/>
        <end position="104"/>
    </location>
</feature>
<comment type="caution">
    <text evidence="9">The sequence shown here is derived from an EMBL/GenBank/DDBJ whole genome shotgun (WGS) entry which is preliminary data.</text>
</comment>
<evidence type="ECO:0000256" key="2">
    <source>
        <dbReference type="ARBA" id="ARBA00007935"/>
    </source>
</evidence>
<dbReference type="Gene3D" id="1.10.3470.10">
    <property type="entry name" value="ABC transporter involved in vitamin B12 uptake, BtuC"/>
    <property type="match status" value="1"/>
</dbReference>
<protein>
    <submittedName>
        <fullName evidence="9">FecCD family ABC transporter permease</fullName>
    </submittedName>
</protein>
<evidence type="ECO:0000313" key="9">
    <source>
        <dbReference type="EMBL" id="MFC0530467.1"/>
    </source>
</evidence>
<feature type="transmembrane region" description="Helical" evidence="8">
    <location>
        <begin position="136"/>
        <end position="158"/>
    </location>
</feature>
<evidence type="ECO:0000256" key="6">
    <source>
        <dbReference type="ARBA" id="ARBA00022989"/>
    </source>
</evidence>
<dbReference type="Proteomes" id="UP001589867">
    <property type="component" value="Unassembled WGS sequence"/>
</dbReference>
<organism evidence="9 10">
    <name type="scientific">Phytohabitans kaempferiae</name>
    <dbReference type="NCBI Taxonomy" id="1620943"/>
    <lineage>
        <taxon>Bacteria</taxon>
        <taxon>Bacillati</taxon>
        <taxon>Actinomycetota</taxon>
        <taxon>Actinomycetes</taxon>
        <taxon>Micromonosporales</taxon>
        <taxon>Micromonosporaceae</taxon>
    </lineage>
</organism>
<dbReference type="PANTHER" id="PTHR30472:SF24">
    <property type="entry name" value="FERRIC ENTEROBACTIN TRANSPORT SYSTEM PERMEASE PROTEIN FEPG"/>
    <property type="match status" value="1"/>
</dbReference>
<dbReference type="CDD" id="cd06550">
    <property type="entry name" value="TM_ABC_iron-siderophores_like"/>
    <property type="match status" value="1"/>
</dbReference>
<evidence type="ECO:0000256" key="3">
    <source>
        <dbReference type="ARBA" id="ARBA00022448"/>
    </source>
</evidence>
<evidence type="ECO:0000256" key="5">
    <source>
        <dbReference type="ARBA" id="ARBA00022692"/>
    </source>
</evidence>
<evidence type="ECO:0000256" key="4">
    <source>
        <dbReference type="ARBA" id="ARBA00022475"/>
    </source>
</evidence>
<keyword evidence="10" id="KW-1185">Reference proteome</keyword>